<proteinExistence type="inferred from homology"/>
<dbReference type="GeneID" id="7835433"/>
<comment type="subcellular location">
    <subcellularLocation>
        <location evidence="1">Mitochondrion inner membrane</location>
        <topology evidence="1">Single-pass membrane protein</topology>
    </subcellularLocation>
</comment>
<dbReference type="GO" id="GO:0015031">
    <property type="term" value="P:protein transport"/>
    <property type="evidence" value="ECO:0007669"/>
    <property type="project" value="UniProtKB-KW"/>
</dbReference>
<dbReference type="InParanoid" id="A4VD36"/>
<evidence type="ECO:0000313" key="4">
    <source>
        <dbReference type="Proteomes" id="UP000009168"/>
    </source>
</evidence>
<dbReference type="InterPro" id="IPR004274">
    <property type="entry name" value="FCP1_dom"/>
</dbReference>
<evidence type="ECO:0000256" key="1">
    <source>
        <dbReference type="RuleBase" id="RU365079"/>
    </source>
</evidence>
<evidence type="ECO:0000259" key="2">
    <source>
        <dbReference type="PROSITE" id="PS50969"/>
    </source>
</evidence>
<keyword evidence="1" id="KW-0809">Transit peptide</keyword>
<dbReference type="Proteomes" id="UP000009168">
    <property type="component" value="Unassembled WGS sequence"/>
</dbReference>
<dbReference type="AlphaFoldDB" id="A4VD36"/>
<keyword evidence="1" id="KW-0813">Transport</keyword>
<dbReference type="GO" id="GO:0005744">
    <property type="term" value="C:TIM23 mitochondrial import inner membrane translocase complex"/>
    <property type="evidence" value="ECO:0007669"/>
    <property type="project" value="UniProtKB-UniRule"/>
</dbReference>
<keyword evidence="1" id="KW-0496">Mitochondrion</keyword>
<dbReference type="FunFam" id="3.40.50.1000:FF:000184">
    <property type="entry name" value="Uncharacterized protein"/>
    <property type="match status" value="1"/>
</dbReference>
<dbReference type="PANTHER" id="PTHR12210">
    <property type="entry name" value="DULLARD PROTEIN PHOSPHATASE"/>
    <property type="match status" value="1"/>
</dbReference>
<reference evidence="4" key="1">
    <citation type="journal article" date="2006" name="PLoS Biol.">
        <title>Macronuclear genome sequence of the ciliate Tetrahymena thermophila, a model eukaryote.</title>
        <authorList>
            <person name="Eisen J.A."/>
            <person name="Coyne R.S."/>
            <person name="Wu M."/>
            <person name="Wu D."/>
            <person name="Thiagarajan M."/>
            <person name="Wortman J.R."/>
            <person name="Badger J.H."/>
            <person name="Ren Q."/>
            <person name="Amedeo P."/>
            <person name="Jones K.M."/>
            <person name="Tallon L.J."/>
            <person name="Delcher A.L."/>
            <person name="Salzberg S.L."/>
            <person name="Silva J.C."/>
            <person name="Haas B.J."/>
            <person name="Majoros W.H."/>
            <person name="Farzad M."/>
            <person name="Carlton J.M."/>
            <person name="Smith R.K. Jr."/>
            <person name="Garg J."/>
            <person name="Pearlman R.E."/>
            <person name="Karrer K.M."/>
            <person name="Sun L."/>
            <person name="Manning G."/>
            <person name="Elde N.C."/>
            <person name="Turkewitz A.P."/>
            <person name="Asai D.J."/>
            <person name="Wilkes D.E."/>
            <person name="Wang Y."/>
            <person name="Cai H."/>
            <person name="Collins K."/>
            <person name="Stewart B.A."/>
            <person name="Lee S.R."/>
            <person name="Wilamowska K."/>
            <person name="Weinberg Z."/>
            <person name="Ruzzo W.L."/>
            <person name="Wloga D."/>
            <person name="Gaertig J."/>
            <person name="Frankel J."/>
            <person name="Tsao C.-C."/>
            <person name="Gorovsky M.A."/>
            <person name="Keeling P.J."/>
            <person name="Waller R.F."/>
            <person name="Patron N.J."/>
            <person name="Cherry J.M."/>
            <person name="Stover N.A."/>
            <person name="Krieger C.J."/>
            <person name="del Toro C."/>
            <person name="Ryder H.F."/>
            <person name="Williamson S.C."/>
            <person name="Barbeau R.A."/>
            <person name="Hamilton E.P."/>
            <person name="Orias E."/>
        </authorList>
    </citation>
    <scope>NUCLEOTIDE SEQUENCE [LARGE SCALE GENOMIC DNA]</scope>
    <source>
        <strain evidence="4">SB210</strain>
    </source>
</reference>
<name>A4VD36_TETTS</name>
<dbReference type="InterPro" id="IPR050365">
    <property type="entry name" value="TIM50"/>
</dbReference>
<dbReference type="STRING" id="312017.A4VD36"/>
<gene>
    <name evidence="3" type="ORF">TTHERM_00351169</name>
</gene>
<keyword evidence="1" id="KW-0811">Translocation</keyword>
<dbReference type="Gene3D" id="3.40.50.1000">
    <property type="entry name" value="HAD superfamily/HAD-like"/>
    <property type="match status" value="1"/>
</dbReference>
<dbReference type="RefSeq" id="XP_001470973.2">
    <property type="nucleotide sequence ID" value="XM_001470923.2"/>
</dbReference>
<dbReference type="Pfam" id="PF03031">
    <property type="entry name" value="NIF"/>
    <property type="match status" value="1"/>
</dbReference>
<dbReference type="InterPro" id="IPR036412">
    <property type="entry name" value="HAD-like_sf"/>
</dbReference>
<dbReference type="EMBL" id="GG662523">
    <property type="protein sequence ID" value="EDK31438.2"/>
    <property type="molecule type" value="Genomic_DNA"/>
</dbReference>
<dbReference type="CDD" id="cd07521">
    <property type="entry name" value="HAD_FCP1-like"/>
    <property type="match status" value="1"/>
</dbReference>
<dbReference type="KEGG" id="tet:TTHERM_00351169"/>
<comment type="subunit">
    <text evidence="1">Component of the TIM23 complex.</text>
</comment>
<dbReference type="SMART" id="SM00577">
    <property type="entry name" value="CPDc"/>
    <property type="match status" value="1"/>
</dbReference>
<dbReference type="PROSITE" id="PS50969">
    <property type="entry name" value="FCP1"/>
    <property type="match status" value="1"/>
</dbReference>
<comment type="function">
    <text evidence="1">Essential component of the TIM23 complex, a complex that mediates the translocation of transit peptide-containing proteins across the mitochondrial inner membrane.</text>
</comment>
<protein>
    <recommendedName>
        <fullName evidence="1">Mitochondrial import inner membrane translocase subunit TIM50</fullName>
    </recommendedName>
</protein>
<keyword evidence="1" id="KW-0653">Protein transport</keyword>
<dbReference type="eggNOG" id="KOG1605">
    <property type="taxonomic scope" value="Eukaryota"/>
</dbReference>
<comment type="similarity">
    <text evidence="1">Belongs to the TIM50 family.</text>
</comment>
<organism evidence="3 4">
    <name type="scientific">Tetrahymena thermophila (strain SB210)</name>
    <dbReference type="NCBI Taxonomy" id="312017"/>
    <lineage>
        <taxon>Eukaryota</taxon>
        <taxon>Sar</taxon>
        <taxon>Alveolata</taxon>
        <taxon>Ciliophora</taxon>
        <taxon>Intramacronucleata</taxon>
        <taxon>Oligohymenophorea</taxon>
        <taxon>Hymenostomatida</taxon>
        <taxon>Tetrahymenina</taxon>
        <taxon>Tetrahymenidae</taxon>
        <taxon>Tetrahymena</taxon>
    </lineage>
</organism>
<dbReference type="InterPro" id="IPR023214">
    <property type="entry name" value="HAD_sf"/>
</dbReference>
<keyword evidence="4" id="KW-1185">Reference proteome</keyword>
<dbReference type="OrthoDB" id="277011at2759"/>
<accession>A4VD36</accession>
<dbReference type="HOGENOM" id="CLU_671742_0_0_1"/>
<feature type="domain" description="FCP1 homology" evidence="2">
    <location>
        <begin position="373"/>
        <end position="513"/>
    </location>
</feature>
<sequence length="547" mass="64343">MTLILNIDLTSISRRNIMTRFHQQNKYNTKKNKFIVEQELRSGKNQSDSNLAGQSLKRNQTKASISMKTNHYLNTIKDTEGSFQTSSIYEGQDMNYEPFLIDLIKLSELEEKLLWIVDFAFKGDEVGYPSFQSYWEILFELKLEKLHTLFSNPEWKENIDFALLLNISSIAFFQCISLKLHENPMLIQTVLFSKVLSDMRNILEQIYQTLLILMSQILGKVPQENRGNMWYQSIEKTIKIKKIRNIKKDDLFDIKKNNQLVESYLKSVLREFQKQFLLENSEIERIKPIFSVISFCLRERNNIQLTKLRENIINGTFLSIRQQNQHEDSIMKTIYHPLEPAQPFSPIDLIGLPPGEEPVLDIPFLPPRNQQDIKNKPYTLVLDLDETLGHYDQDKQCFLQRPGLNEFLESMYNYYELVIFTAGLKDYADSIIPTFDQKGLISYRLYRQHCNLQGLVHIKDLNNLGRDLSKTIILDNNQYNFQYQQENAIFVTTWYSDMSDTELFDLKKVLIRLAESNPTDVRWALQKYRDHIIRQISNGVKNPFHAL</sequence>
<dbReference type="SUPFAM" id="SSF56784">
    <property type="entry name" value="HAD-like"/>
    <property type="match status" value="1"/>
</dbReference>
<evidence type="ECO:0000313" key="3">
    <source>
        <dbReference type="EMBL" id="EDK31438.2"/>
    </source>
</evidence>